<evidence type="ECO:0000313" key="2">
    <source>
        <dbReference type="Proteomes" id="UP000433737"/>
    </source>
</evidence>
<gene>
    <name evidence="1" type="ORF">PANT111_560015</name>
</gene>
<dbReference type="Proteomes" id="UP000433737">
    <property type="component" value="Unassembled WGS sequence"/>
</dbReference>
<proteinExistence type="predicted"/>
<evidence type="ECO:0008006" key="3">
    <source>
        <dbReference type="Google" id="ProtNLM"/>
    </source>
</evidence>
<comment type="caution">
    <text evidence="1">The sequence shown here is derived from an EMBL/GenBank/DDBJ whole genome shotgun (WGS) entry which is preliminary data.</text>
</comment>
<protein>
    <recommendedName>
        <fullName evidence="3">Alanine racemase</fullName>
    </recommendedName>
</protein>
<dbReference type="EMBL" id="CABWMH010000052">
    <property type="protein sequence ID" value="VXC58720.1"/>
    <property type="molecule type" value="Genomic_DNA"/>
</dbReference>
<evidence type="ECO:0000313" key="1">
    <source>
        <dbReference type="EMBL" id="VXC58720.1"/>
    </source>
</evidence>
<dbReference type="AlphaFoldDB" id="A0AAX3JC56"/>
<organism evidence="1 2">
    <name type="scientific">Pantoea brenneri</name>
    <dbReference type="NCBI Taxonomy" id="472694"/>
    <lineage>
        <taxon>Bacteria</taxon>
        <taxon>Pseudomonadati</taxon>
        <taxon>Pseudomonadota</taxon>
        <taxon>Gammaproteobacteria</taxon>
        <taxon>Enterobacterales</taxon>
        <taxon>Erwiniaceae</taxon>
        <taxon>Pantoea</taxon>
    </lineage>
</organism>
<dbReference type="Gene3D" id="2.60.200.60">
    <property type="match status" value="1"/>
</dbReference>
<sequence>MPAAGTLDSVCSGHGAFPSRQTAEADAGLTINGKAVLVDGKLFKDHTDGKSIHNGKAVSGRPWFTINGKGIVCVDDQVSCGSTVATGDAGFQVG</sequence>
<accession>A0AAX3JC56</accession>
<reference evidence="1 2" key="1">
    <citation type="submission" date="2019-10" db="EMBL/GenBank/DDBJ databases">
        <authorList>
            <person name="Karimi E."/>
        </authorList>
    </citation>
    <scope>NUCLEOTIDE SEQUENCE [LARGE SCALE GENOMIC DNA]</scope>
    <source>
        <strain evidence="1">Pantoea sp. 111</strain>
    </source>
</reference>
<dbReference type="RefSeq" id="WP_159224199.1">
    <property type="nucleotide sequence ID" value="NZ_LR733503.1"/>
</dbReference>
<name>A0AAX3JC56_9GAMM</name>
<dbReference type="CDD" id="cd14737">
    <property type="entry name" value="PAAR_1"/>
    <property type="match status" value="1"/>
</dbReference>